<dbReference type="Pfam" id="PF16126">
    <property type="entry name" value="DUF4838"/>
    <property type="match status" value="1"/>
</dbReference>
<evidence type="ECO:0000256" key="2">
    <source>
        <dbReference type="SAM" id="MobiDB-lite"/>
    </source>
</evidence>
<name>A0ABS4IT26_9BACL</name>
<dbReference type="Gene3D" id="3.30.379.10">
    <property type="entry name" value="Chitobiase/beta-hexosaminidase domain 2-like"/>
    <property type="match status" value="1"/>
</dbReference>
<keyword evidence="6" id="KW-1185">Reference proteome</keyword>
<dbReference type="SUPFAM" id="SSF55545">
    <property type="entry name" value="beta-N-acetylhexosaminidase-like domain"/>
    <property type="match status" value="1"/>
</dbReference>
<dbReference type="InterPro" id="IPR029018">
    <property type="entry name" value="Hex-like_dom2"/>
</dbReference>
<dbReference type="InterPro" id="IPR001119">
    <property type="entry name" value="SLH_dom"/>
</dbReference>
<comment type="caution">
    <text evidence="5">The sequence shown here is derived from an EMBL/GenBank/DDBJ whole genome shotgun (WGS) entry which is preliminary data.</text>
</comment>
<evidence type="ECO:0000256" key="1">
    <source>
        <dbReference type="ARBA" id="ARBA00022801"/>
    </source>
</evidence>
<evidence type="ECO:0000259" key="4">
    <source>
        <dbReference type="PROSITE" id="PS51272"/>
    </source>
</evidence>
<sequence length="2080" mass="228670">MKKATLQAKMLTLTLIISLIFGSLSLSVNPAYAAEQAEQNKPMPGQSVPDIKGHWAETQLQRWVEAGLLQGYADGGVAPDQRIARGELAALINRSFGFTEKAEIAFGDLSAADWQYNDISIAVKEGYLSGYEDSTVRVNKEISRQEAAVMLERILQPYVLEPAPGSATGTVPGTAPAFTDSASIAAWSQAAVQQLAARKILSGYTDGSFKPLGSLTRAEAVTLLDRVLAWLEAEKNGQGSTGTSFDQAGEYGSAEKAQIISGSVQITAKGVTLRNMTINGDLLLTEGIGEGDVLLDHVTVKGVTTIRGGGAQSIHIRDSVLGEVIVDKKTGTVRIVLEGSSRTGVVTVRSSVILEEEQSSLQGGYTSVKLAAEMPAGSKVSFKGHFATIDVEASQIIVEQLQGIIDQLTVQEQAKGTELKVDKDAKIILLVLKAIVKVLGQGTIEKADVSGQAKGTTFEKRPLQLSGAGAQNLGASTGSGGGNSGNENNGENGGNNNGNNPLLPVKPVENGQGHAVILVAPNAGEQVQDAAETLAEYIYKSTGVELPVQTTGSEMPEASAIRIYVGMSAPQDQQEINTLLTGLTNDSFVIVPKENRISILGPAAWGTEYGVYDFLERYVGVRWLLPGPDGEDVPLHQTLEIAPAVVREKPAFMSRRLVGLFDEHSRPNPTNSDVYDKWGKRNRNLQTIESHHNLYNLFPPSVYLETHPDFYPQGNQHLDKGYGWQPCFSNPATIDEAIKNIKAYFAQHPEATSYSLGINDLLSDYEGFCESYSGEKNSIGRANMSDVYYDWVNQVAEGVLLEYPDKYFGLLAYAEVYDPPSDFSLNPHVIPYITDERFTWGDERVEAIGKSFTERWNQAATSIGWYEYLYGGTYTLPKVYNERMADNYRYGLEKGVVGTFSELYPNWGEGPKPWLSLKLQWNPEQDEAVLLQEWYERAVGAEAAADLAAYYEHWEEFWSTRIFETSWYETWYQSNPRANYMPFYDASYLKAVKAEEIVESRRLLEAVVEKASTAQQKKRAEMLLHNFEYYEASALSYPIISDVNEFPDNTTEAIELLDDLMARQVRDPIAMYAKRLSLVDEYETDPVLALPSRPQDVGMVWQSISYTPLLLVWLNGQPEEGAVWQHLQQVAEVEEGSEVGEYAAYLLDQAQHVSKTLLNLNPSFEEYDAYDGPSSIHSANWNYGYYNDNRTEEEVAYRTNAYARTGTFSIAAKGISKGIMMEGVDLSAPPQTLEVKGYYYTAPGTGSSGKVKISLNFYGDSGVIHTATSAWKTVSATEGQWAPVQLFHTIPEYLQPSVRWILLIVEQEGFQPGEIVYIDDVGMFEVNINGSGILLSNPVGNEESIAVTLSEPPAAAPTVEDFRVFKSINGGPQEPVVLSTVSWDEASQIAIVHFDPLLAAVGGDKVVYRVQYLNGAPVQTDEFRLFPGSAINLNPSFEEYDAYDGPSSIHSVNWNYGYYNDDRTEEEVAYRTDAYARTGTYSIAAKGISQGIMMEEVIPEEPLDSVGVTAYYYTALGTGSNGKVKISLNFYGASGVIHRAAGDWKQVSASEGKWAPVQLFHVIPENLRSSVTSILLIVEQEGFQPGEIVYTDDVGVFEVNMNGESSILLSNPVGNEESIAVTLSEPPTAAPTVEDFRVFKSINGGPQEPVVLSTVSWDEASQIAIVHFDPLLASAGADKVVYRVQYLNGAPVQTEEFRLFPGSAINLNPSFEEYDAYDGPSSIHSVNWNYGYYNDDRTEEEVAYRTDAYARTGTYSIAAKGISQGIMMEEVIPEAPLDNIGVTAYFYTAPGTGSNGKVKISLNFYGASGVIHRATGDWKQVSASEGKWAPVQLFHVIPENLRSSVTSILLVIEQEGFQTGEIVYTDDANVYGGRAELSAKAVRTQASKAEILQTLDFSTGPWVDAEPFNDFLVMDKMTAGQEETKVYLLWDDENFYVGYENKDKNLQQMTLSEGITADGWWNSGGDDSVETYITLNPKGMLKGYFSNPNNIKFIYKGIPGSTLTVDTSTEWEVNAQIGSDRWNTVQVIPFSQIDVDPNVSKTLMGYFLRNYHGQTAFLGWKGGAPWRAQSFNPIQLIEKE</sequence>
<evidence type="ECO:0000313" key="6">
    <source>
        <dbReference type="Proteomes" id="UP001519287"/>
    </source>
</evidence>
<reference evidence="5 6" key="1">
    <citation type="submission" date="2021-03" db="EMBL/GenBank/DDBJ databases">
        <title>Genomic Encyclopedia of Type Strains, Phase IV (KMG-IV): sequencing the most valuable type-strain genomes for metagenomic binning, comparative biology and taxonomic classification.</title>
        <authorList>
            <person name="Goeker M."/>
        </authorList>
    </citation>
    <scope>NUCLEOTIDE SEQUENCE [LARGE SCALE GENOMIC DNA]</scope>
    <source>
        <strain evidence="5 6">DSM 26048</strain>
    </source>
</reference>
<dbReference type="Gene3D" id="2.60.40.1190">
    <property type="match status" value="1"/>
</dbReference>
<accession>A0ABS4IT26</accession>
<dbReference type="PROSITE" id="PS51272">
    <property type="entry name" value="SLH"/>
    <property type="match status" value="3"/>
</dbReference>
<evidence type="ECO:0000256" key="3">
    <source>
        <dbReference type="SAM" id="SignalP"/>
    </source>
</evidence>
<dbReference type="EMBL" id="JAGGLB010000006">
    <property type="protein sequence ID" value="MBP1990712.1"/>
    <property type="molecule type" value="Genomic_DNA"/>
</dbReference>
<feature type="domain" description="SLH" evidence="4">
    <location>
        <begin position="175"/>
        <end position="238"/>
    </location>
</feature>
<feature type="domain" description="SLH" evidence="4">
    <location>
        <begin position="102"/>
        <end position="165"/>
    </location>
</feature>
<organism evidence="5 6">
    <name type="scientific">Paenibacillus eucommiae</name>
    <dbReference type="NCBI Taxonomy" id="1355755"/>
    <lineage>
        <taxon>Bacteria</taxon>
        <taxon>Bacillati</taxon>
        <taxon>Bacillota</taxon>
        <taxon>Bacilli</taxon>
        <taxon>Bacillales</taxon>
        <taxon>Paenibacillaceae</taxon>
        <taxon>Paenibacillus</taxon>
    </lineage>
</organism>
<protein>
    <submittedName>
        <fullName evidence="5">Tfp pilus assembly protein PilX</fullName>
    </submittedName>
</protein>
<dbReference type="RefSeq" id="WP_209971480.1">
    <property type="nucleotide sequence ID" value="NZ_JAGGLB010000006.1"/>
</dbReference>
<feature type="chain" id="PRO_5047172527" evidence="3">
    <location>
        <begin position="34"/>
        <end position="2080"/>
    </location>
</feature>
<keyword evidence="1" id="KW-0378">Hydrolase</keyword>
<dbReference type="Proteomes" id="UP001519287">
    <property type="component" value="Unassembled WGS sequence"/>
</dbReference>
<feature type="region of interest" description="Disordered" evidence="2">
    <location>
        <begin position="468"/>
        <end position="506"/>
    </location>
</feature>
<dbReference type="PANTHER" id="PTHR47406:SF2">
    <property type="entry name" value="ALPHA GLUCURONIDASE N-TERMINAL DOMAIN-CONTAINING PROTEIN"/>
    <property type="match status" value="1"/>
</dbReference>
<feature type="domain" description="SLH" evidence="4">
    <location>
        <begin position="43"/>
        <end position="101"/>
    </location>
</feature>
<dbReference type="PANTHER" id="PTHR47406">
    <property type="entry name" value="COAGULATION FACTOR 5/8 TYPE, C-TERMINAL"/>
    <property type="match status" value="1"/>
</dbReference>
<dbReference type="Gene3D" id="2.60.120.260">
    <property type="entry name" value="Galactose-binding domain-like"/>
    <property type="match status" value="3"/>
</dbReference>
<gene>
    <name evidence="5" type="ORF">J2Z66_002318</name>
</gene>
<dbReference type="Pfam" id="PF00395">
    <property type="entry name" value="SLH"/>
    <property type="match status" value="3"/>
</dbReference>
<evidence type="ECO:0000313" key="5">
    <source>
        <dbReference type="EMBL" id="MBP1990712.1"/>
    </source>
</evidence>
<keyword evidence="3" id="KW-0732">Signal</keyword>
<proteinExistence type="predicted"/>
<dbReference type="InterPro" id="IPR032287">
    <property type="entry name" value="DUF4838"/>
</dbReference>
<dbReference type="SUPFAM" id="SSF49344">
    <property type="entry name" value="CBD9-like"/>
    <property type="match status" value="1"/>
</dbReference>
<feature type="signal peptide" evidence="3">
    <location>
        <begin position="1"/>
        <end position="33"/>
    </location>
</feature>